<feature type="transmembrane region" description="Helical" evidence="2">
    <location>
        <begin position="90"/>
        <end position="107"/>
    </location>
</feature>
<protein>
    <submittedName>
        <fullName evidence="3">Uncharacterized protein</fullName>
    </submittedName>
</protein>
<feature type="transmembrane region" description="Helical" evidence="2">
    <location>
        <begin position="57"/>
        <end position="78"/>
    </location>
</feature>
<reference evidence="3 4" key="1">
    <citation type="journal article" date="2019" name="Int. J. Syst. Evol. Microbiol.">
        <title>The Global Catalogue of Microorganisms (GCM) 10K type strain sequencing project: providing services to taxonomists for standard genome sequencing and annotation.</title>
        <authorList>
            <consortium name="The Broad Institute Genomics Platform"/>
            <consortium name="The Broad Institute Genome Sequencing Center for Infectious Disease"/>
            <person name="Wu L."/>
            <person name="Ma J."/>
        </authorList>
    </citation>
    <scope>NUCLEOTIDE SEQUENCE [LARGE SCALE GENOMIC DNA]</scope>
    <source>
        <strain evidence="3 4">JCM 16221</strain>
    </source>
</reference>
<organism evidence="3 4">
    <name type="scientific">Saccharopolyspora halophila</name>
    <dbReference type="NCBI Taxonomy" id="405551"/>
    <lineage>
        <taxon>Bacteria</taxon>
        <taxon>Bacillati</taxon>
        <taxon>Actinomycetota</taxon>
        <taxon>Actinomycetes</taxon>
        <taxon>Pseudonocardiales</taxon>
        <taxon>Pseudonocardiaceae</taxon>
        <taxon>Saccharopolyspora</taxon>
    </lineage>
</organism>
<dbReference type="EMBL" id="BAAARA010000001">
    <property type="protein sequence ID" value="GAA2332574.1"/>
    <property type="molecule type" value="Genomic_DNA"/>
</dbReference>
<evidence type="ECO:0000256" key="2">
    <source>
        <dbReference type="SAM" id="Phobius"/>
    </source>
</evidence>
<keyword evidence="4" id="KW-1185">Reference proteome</keyword>
<dbReference type="RefSeq" id="WP_344125960.1">
    <property type="nucleotide sequence ID" value="NZ_BAAARA010000001.1"/>
</dbReference>
<feature type="transmembrane region" description="Helical" evidence="2">
    <location>
        <begin position="119"/>
        <end position="136"/>
    </location>
</feature>
<feature type="region of interest" description="Disordered" evidence="1">
    <location>
        <begin position="1"/>
        <end position="51"/>
    </location>
</feature>
<gene>
    <name evidence="3" type="ORF">GCM10009854_04810</name>
</gene>
<comment type="caution">
    <text evidence="3">The sequence shown here is derived from an EMBL/GenBank/DDBJ whole genome shotgun (WGS) entry which is preliminary data.</text>
</comment>
<accession>A0ABN3FKW8</accession>
<evidence type="ECO:0000313" key="4">
    <source>
        <dbReference type="Proteomes" id="UP001501218"/>
    </source>
</evidence>
<keyword evidence="2" id="KW-1133">Transmembrane helix</keyword>
<proteinExistence type="predicted"/>
<keyword evidence="2" id="KW-0472">Membrane</keyword>
<feature type="compositionally biased region" description="Basic and acidic residues" evidence="1">
    <location>
        <begin position="21"/>
        <end position="42"/>
    </location>
</feature>
<sequence length="137" mass="15027">MRAVPRQPMPPRTRHLPPQDVARRLPPPERPRREPPPRRPEPPRSGPGRIGRAARSLAGVLTAGFVILVLFLIAVQIWATSWGQQGPGTAALISHVVAAAVAIVAQAIGEREADRRGDLATTAVYLAVIGSLWFWWW</sequence>
<name>A0ABN3FKW8_9PSEU</name>
<keyword evidence="2" id="KW-0812">Transmembrane</keyword>
<dbReference type="Proteomes" id="UP001501218">
    <property type="component" value="Unassembled WGS sequence"/>
</dbReference>
<evidence type="ECO:0000256" key="1">
    <source>
        <dbReference type="SAM" id="MobiDB-lite"/>
    </source>
</evidence>
<evidence type="ECO:0000313" key="3">
    <source>
        <dbReference type="EMBL" id="GAA2332574.1"/>
    </source>
</evidence>